<sequence>MFRGKPRATMYLVALSFNVVDWLDEDEPLLRHPELIAGMLFLHAMEENEAIDIVGVERWKKITFLHGYCLIKDYITRPLDTNYDRIDALAVVKYCSENNKRFIHFSTCEVYGNRLDAFSPKIVLLVSANPIATPQIKLPQNIA</sequence>
<name>A0ABU6W6M5_9FABA</name>
<accession>A0ABU6W6M5</accession>
<evidence type="ECO:0000313" key="3">
    <source>
        <dbReference type="Proteomes" id="UP001341840"/>
    </source>
</evidence>
<comment type="caution">
    <text evidence="2">The sequence shown here is derived from an EMBL/GenBank/DDBJ whole genome shotgun (WGS) entry which is preliminary data.</text>
</comment>
<dbReference type="Pfam" id="PF05028">
    <property type="entry name" value="PARG_cat_C"/>
    <property type="match status" value="1"/>
</dbReference>
<dbReference type="Gene3D" id="3.40.50.720">
    <property type="entry name" value="NAD(P)-binding Rossmann-like Domain"/>
    <property type="match status" value="1"/>
</dbReference>
<organism evidence="2 3">
    <name type="scientific">Stylosanthes scabra</name>
    <dbReference type="NCBI Taxonomy" id="79078"/>
    <lineage>
        <taxon>Eukaryota</taxon>
        <taxon>Viridiplantae</taxon>
        <taxon>Streptophyta</taxon>
        <taxon>Embryophyta</taxon>
        <taxon>Tracheophyta</taxon>
        <taxon>Spermatophyta</taxon>
        <taxon>Magnoliopsida</taxon>
        <taxon>eudicotyledons</taxon>
        <taxon>Gunneridae</taxon>
        <taxon>Pentapetalae</taxon>
        <taxon>rosids</taxon>
        <taxon>fabids</taxon>
        <taxon>Fabales</taxon>
        <taxon>Fabaceae</taxon>
        <taxon>Papilionoideae</taxon>
        <taxon>50 kb inversion clade</taxon>
        <taxon>dalbergioids sensu lato</taxon>
        <taxon>Dalbergieae</taxon>
        <taxon>Pterocarpus clade</taxon>
        <taxon>Stylosanthes</taxon>
    </lineage>
</organism>
<dbReference type="EMBL" id="JASCZI010181261">
    <property type="protein sequence ID" value="MED6180230.1"/>
    <property type="molecule type" value="Genomic_DNA"/>
</dbReference>
<keyword evidence="3" id="KW-1185">Reference proteome</keyword>
<protein>
    <submittedName>
        <fullName evidence="2">UDP-D-apiose UDP-D-xylose synthase</fullName>
    </submittedName>
</protein>
<evidence type="ECO:0000313" key="2">
    <source>
        <dbReference type="EMBL" id="MED6180230.1"/>
    </source>
</evidence>
<evidence type="ECO:0000259" key="1">
    <source>
        <dbReference type="Pfam" id="PF05028"/>
    </source>
</evidence>
<dbReference type="Proteomes" id="UP001341840">
    <property type="component" value="Unassembled WGS sequence"/>
</dbReference>
<gene>
    <name evidence="2" type="primary">AXS2_2</name>
    <name evidence="2" type="ORF">PIB30_008424</name>
</gene>
<dbReference type="InterPro" id="IPR046372">
    <property type="entry name" value="PARG_cat_C"/>
</dbReference>
<proteinExistence type="predicted"/>
<feature type="domain" description="PARG catalytic Macro" evidence="1">
    <location>
        <begin position="30"/>
        <end position="68"/>
    </location>
</feature>
<reference evidence="2 3" key="1">
    <citation type="journal article" date="2023" name="Plants (Basel)">
        <title>Bridging the Gap: Combining Genomics and Transcriptomics Approaches to Understand Stylosanthes scabra, an Orphan Legume from the Brazilian Caatinga.</title>
        <authorList>
            <person name="Ferreira-Neto J.R.C."/>
            <person name="da Silva M.D."/>
            <person name="Binneck E."/>
            <person name="de Melo N.F."/>
            <person name="da Silva R.H."/>
            <person name="de Melo A.L.T.M."/>
            <person name="Pandolfi V."/>
            <person name="Bustamante F.O."/>
            <person name="Brasileiro-Vidal A.C."/>
            <person name="Benko-Iseppon A.M."/>
        </authorList>
    </citation>
    <scope>NUCLEOTIDE SEQUENCE [LARGE SCALE GENOMIC DNA]</scope>
    <source>
        <tissue evidence="2">Leaves</tissue>
    </source>
</reference>